<dbReference type="Gene3D" id="3.90.70.130">
    <property type="match status" value="1"/>
</dbReference>
<gene>
    <name evidence="3" type="ORF">PECAL_5P28010</name>
</gene>
<evidence type="ECO:0000259" key="2">
    <source>
        <dbReference type="Pfam" id="PF07910"/>
    </source>
</evidence>
<dbReference type="Pfam" id="PF07910">
    <property type="entry name" value="Peptidase_C78"/>
    <property type="match status" value="1"/>
</dbReference>
<evidence type="ECO:0000256" key="1">
    <source>
        <dbReference type="ARBA" id="ARBA00022801"/>
    </source>
</evidence>
<name>A0A8J2X2F0_9STRA</name>
<dbReference type="Proteomes" id="UP000789595">
    <property type="component" value="Unassembled WGS sequence"/>
</dbReference>
<keyword evidence="1" id="KW-0378">Hydrolase</keyword>
<comment type="caution">
    <text evidence="3">The sequence shown here is derived from an EMBL/GenBank/DDBJ whole genome shotgun (WGS) entry which is preliminary data.</text>
</comment>
<evidence type="ECO:0000313" key="3">
    <source>
        <dbReference type="EMBL" id="CAH0378284.1"/>
    </source>
</evidence>
<dbReference type="AlphaFoldDB" id="A0A8J2X2F0"/>
<evidence type="ECO:0000313" key="4">
    <source>
        <dbReference type="Proteomes" id="UP000789595"/>
    </source>
</evidence>
<sequence length="271" mass="29500">MWSRLSHIVSSKLRGGSTGVCLADSSTMYFAKSKSSLMTSSYCSRLPVEVILMGFRRREGLALGSAEGVSELLADRVVPLYHQRYWWSCSYAAIQMVLVAVANRGEAHEAALRSRHLVDEDGDAASIRDLQAALVAAWGDGLDPDGQDFIVGRSPKPLVGRRGRLASLGAPEAKVLFGHAGIEASTFSYEGVDAASDVLHDVVEYYSVPNRMPGLLVCGDHVRVVVGALDAPHIRQLVFIDPNWSEPRFETLDQGGLESKAGEFEMMFLDD</sequence>
<protein>
    <recommendedName>
        <fullName evidence="2">UFSP1/2/DUB catalytic domain-containing protein</fullName>
    </recommendedName>
</protein>
<reference evidence="3" key="1">
    <citation type="submission" date="2021-11" db="EMBL/GenBank/DDBJ databases">
        <authorList>
            <consortium name="Genoscope - CEA"/>
            <person name="William W."/>
        </authorList>
    </citation>
    <scope>NUCLEOTIDE SEQUENCE</scope>
</reference>
<proteinExistence type="predicted"/>
<organism evidence="3 4">
    <name type="scientific">Pelagomonas calceolata</name>
    <dbReference type="NCBI Taxonomy" id="35677"/>
    <lineage>
        <taxon>Eukaryota</taxon>
        <taxon>Sar</taxon>
        <taxon>Stramenopiles</taxon>
        <taxon>Ochrophyta</taxon>
        <taxon>Pelagophyceae</taxon>
        <taxon>Pelagomonadales</taxon>
        <taxon>Pelagomonadaceae</taxon>
        <taxon>Pelagomonas</taxon>
    </lineage>
</organism>
<dbReference type="EMBL" id="CAKKNE010000005">
    <property type="protein sequence ID" value="CAH0378284.1"/>
    <property type="molecule type" value="Genomic_DNA"/>
</dbReference>
<dbReference type="GO" id="GO:0016787">
    <property type="term" value="F:hydrolase activity"/>
    <property type="evidence" value="ECO:0007669"/>
    <property type="project" value="UniProtKB-KW"/>
</dbReference>
<dbReference type="InterPro" id="IPR012462">
    <property type="entry name" value="UFSP1/2_DUB_cat"/>
</dbReference>
<feature type="domain" description="UFSP1/2/DUB catalytic" evidence="2">
    <location>
        <begin position="86"/>
        <end position="247"/>
    </location>
</feature>
<keyword evidence="4" id="KW-1185">Reference proteome</keyword>
<accession>A0A8J2X2F0</accession>